<accession>A0ABT6F6F2</accession>
<keyword evidence="3" id="KW-1185">Reference proteome</keyword>
<sequence>MPLRYADPIPWRQVFDDQRRSGLTQAEFCRRLGLPLHAFRKRLYARPSPSLAPEPTAAAPSPTDRPRLVPVTLVADPVAPESAPTADALVLILDGRRRIAVAPGFDAETLRRLVDAIEGRP</sequence>
<evidence type="ECO:0000256" key="1">
    <source>
        <dbReference type="SAM" id="MobiDB-lite"/>
    </source>
</evidence>
<comment type="caution">
    <text evidence="2">The sequence shown here is derived from an EMBL/GenBank/DDBJ whole genome shotgun (WGS) entry which is preliminary data.</text>
</comment>
<feature type="region of interest" description="Disordered" evidence="1">
    <location>
        <begin position="47"/>
        <end position="67"/>
    </location>
</feature>
<dbReference type="RefSeq" id="WP_277859521.1">
    <property type="nucleotide sequence ID" value="NZ_JARRAG010000001.1"/>
</dbReference>
<name>A0ABT6F6F2_9BACT</name>
<feature type="compositionally biased region" description="Low complexity" evidence="1">
    <location>
        <begin position="47"/>
        <end position="62"/>
    </location>
</feature>
<evidence type="ECO:0000313" key="2">
    <source>
        <dbReference type="EMBL" id="MDG3003166.1"/>
    </source>
</evidence>
<reference evidence="2 3" key="1">
    <citation type="submission" date="2023-03" db="EMBL/GenBank/DDBJ databases">
        <title>Paludisphaera mucosa sp. nov. a novel planctomycete from northern fen.</title>
        <authorList>
            <person name="Ivanova A."/>
        </authorList>
    </citation>
    <scope>NUCLEOTIDE SEQUENCE [LARGE SCALE GENOMIC DNA]</scope>
    <source>
        <strain evidence="2 3">Pla2</strain>
    </source>
</reference>
<evidence type="ECO:0008006" key="4">
    <source>
        <dbReference type="Google" id="ProtNLM"/>
    </source>
</evidence>
<dbReference type="EMBL" id="JARRAG010000001">
    <property type="protein sequence ID" value="MDG3003166.1"/>
    <property type="molecule type" value="Genomic_DNA"/>
</dbReference>
<evidence type="ECO:0000313" key="3">
    <source>
        <dbReference type="Proteomes" id="UP001216907"/>
    </source>
</evidence>
<gene>
    <name evidence="2" type="ORF">PZE19_05255</name>
</gene>
<dbReference type="NCBIfam" id="NF047593">
    <property type="entry name" value="IS66_ISAeme5_TnpA"/>
    <property type="match status" value="1"/>
</dbReference>
<protein>
    <recommendedName>
        <fullName evidence="4">Transposase</fullName>
    </recommendedName>
</protein>
<dbReference type="Proteomes" id="UP001216907">
    <property type="component" value="Unassembled WGS sequence"/>
</dbReference>
<proteinExistence type="predicted"/>
<organism evidence="2 3">
    <name type="scientific">Paludisphaera mucosa</name>
    <dbReference type="NCBI Taxonomy" id="3030827"/>
    <lineage>
        <taxon>Bacteria</taxon>
        <taxon>Pseudomonadati</taxon>
        <taxon>Planctomycetota</taxon>
        <taxon>Planctomycetia</taxon>
        <taxon>Isosphaerales</taxon>
        <taxon>Isosphaeraceae</taxon>
        <taxon>Paludisphaera</taxon>
    </lineage>
</organism>